<reference evidence="13" key="2">
    <citation type="submission" date="2016-04" db="EMBL/GenBank/DDBJ databases">
        <title>Complete Genome and Plasmid Sequences for Rhodococcus fascians D188 and Draft Sequences for Rhodococcus spp. Isolates PBTS 1 and PBTS 2.</title>
        <authorList>
            <person name="Stamer R."/>
            <person name="Vereecke D."/>
            <person name="Zhang Y."/>
            <person name="Schilkey F."/>
            <person name="Devitt N."/>
            <person name="Randall J."/>
        </authorList>
    </citation>
    <scope>NUCLEOTIDE SEQUENCE [LARGE SCALE GENOMIC DNA]</scope>
    <source>
        <strain evidence="13">PBTS2</strain>
    </source>
</reference>
<evidence type="ECO:0000256" key="1">
    <source>
        <dbReference type="ARBA" id="ARBA00022722"/>
    </source>
</evidence>
<evidence type="ECO:0000313" key="12">
    <source>
        <dbReference type="EMBL" id="AMY21489.1"/>
    </source>
</evidence>
<evidence type="ECO:0000256" key="5">
    <source>
        <dbReference type="ARBA" id="ARBA00022806"/>
    </source>
</evidence>
<evidence type="ECO:0000256" key="7">
    <source>
        <dbReference type="ARBA" id="ARBA00022840"/>
    </source>
</evidence>
<feature type="domain" description="YprB ribonuclease H-like" evidence="11">
    <location>
        <begin position="313"/>
        <end position="500"/>
    </location>
</feature>
<keyword evidence="7" id="KW-0067">ATP-binding</keyword>
<keyword evidence="4 12" id="KW-0378">Hydrolase</keyword>
<dbReference type="InterPro" id="IPR019993">
    <property type="entry name" value="RecB_nuclease_TM0106_put"/>
</dbReference>
<dbReference type="Pfam" id="PF13482">
    <property type="entry name" value="RNase_H_2"/>
    <property type="match status" value="1"/>
</dbReference>
<evidence type="ECO:0000256" key="3">
    <source>
        <dbReference type="ARBA" id="ARBA00022763"/>
    </source>
</evidence>
<dbReference type="InterPro" id="IPR050534">
    <property type="entry name" value="Coronavir_polyprotein_1ab"/>
</dbReference>
<dbReference type="AlphaFoldDB" id="A0A143QF10"/>
<dbReference type="GO" id="GO:0005524">
    <property type="term" value="F:ATP binding"/>
    <property type="evidence" value="ECO:0007669"/>
    <property type="project" value="UniProtKB-KW"/>
</dbReference>
<reference evidence="12 13" key="1">
    <citation type="journal article" date="2016" name="Genome Announc.">
        <title>Complete Genome and Plasmid Sequences for Rhodococcus fascians D188 and Draft Sequences for Rhodococcus Isolates PBTS 1 and PBTS 2.</title>
        <authorList>
            <person name="Stamler R.A."/>
            <person name="Vereecke D."/>
            <person name="Zhang Y."/>
            <person name="Schilkey F."/>
            <person name="Devitt N."/>
            <person name="Randall J.J."/>
        </authorList>
    </citation>
    <scope>NUCLEOTIDE SEQUENCE [LARGE SCALE GENOMIC DNA]</scope>
    <source>
        <strain evidence="12 13">PBTS2</strain>
    </source>
</reference>
<keyword evidence="13" id="KW-1185">Reference proteome</keyword>
<dbReference type="EC" id="3.1.11.5" evidence="12"/>
<dbReference type="GO" id="GO:0008854">
    <property type="term" value="F:exodeoxyribonuclease V activity"/>
    <property type="evidence" value="ECO:0007669"/>
    <property type="project" value="UniProtKB-EC"/>
</dbReference>
<dbReference type="Pfam" id="PF12705">
    <property type="entry name" value="PDDEXK_1"/>
    <property type="match status" value="1"/>
</dbReference>
<dbReference type="Pfam" id="PF13087">
    <property type="entry name" value="AAA_12"/>
    <property type="match status" value="1"/>
</dbReference>
<dbReference type="RefSeq" id="WP_048315864.1">
    <property type="nucleotide sequence ID" value="NZ_CP015220.1"/>
</dbReference>
<evidence type="ECO:0000259" key="10">
    <source>
        <dbReference type="Pfam" id="PF13087"/>
    </source>
</evidence>
<dbReference type="GO" id="GO:0006281">
    <property type="term" value="P:DNA repair"/>
    <property type="evidence" value="ECO:0007669"/>
    <property type="project" value="UniProtKB-KW"/>
</dbReference>
<dbReference type="InterPro" id="IPR041679">
    <property type="entry name" value="DNA2/NAM7-like_C"/>
</dbReference>
<dbReference type="PATRIC" id="fig|1653479.3.peg.163"/>
<protein>
    <submittedName>
        <fullName evidence="12">RecBCD enzyme subunit RecD</fullName>
        <ecNumber evidence="12">3.1.11.5</ecNumber>
    </submittedName>
</protein>
<evidence type="ECO:0000256" key="2">
    <source>
        <dbReference type="ARBA" id="ARBA00022741"/>
    </source>
</evidence>
<dbReference type="GO" id="GO:0043139">
    <property type="term" value="F:5'-3' DNA helicase activity"/>
    <property type="evidence" value="ECO:0007669"/>
    <property type="project" value="TreeGrafter"/>
</dbReference>
<feature type="domain" description="DNA2/NAM7 helicase-like C-terminal" evidence="10">
    <location>
        <begin position="935"/>
        <end position="1110"/>
    </location>
</feature>
<sequence length="1149" mass="125246">MFLLGDQVVYSASDLAAAASCEFGLLRRLDAVSGLIPRQSVAADPMLDRTSTLGFEHERRQLEAFEQRFPGGVLTMDRPGRTAQELADAAWATFTALTSRTPVLYQATFFDGRFLGFCDFLVADGSRYTVYDTKLSRHAKVPALLQLAAYADALHTGGITPSEQVHLMLGDGSDSAHALADILPVYRQSRAHLQHILDEHHAEGTVVEWFDPRYSGCGQCDACTAEVEQHRDLVLVAGMRGSTRDRLLDAGISSIDELAESSTPVDGMSSRTLGNLRAQAALQVRQERSGAAEFEIFDAAALGVIPEPDDGDIFFDFEGDPLYAESGSSDWGLEYLFGVYTADGDFLPFWAHDRAQERRALIDFLDYVAARRAEHPKMHVYHYAPYEKTALLRLAGRYGVGEDAVDDLLRENVLVDLYPVVRSAVRIGARSYSIKKLEPLYMPAARDGDVTDAAASIVEYAHWCELRDRGKDAEAATLLADIAEYNRTDCESTLRLRDWLLDRASDAGVAPRSPQQLDLEDVVDRTATPLELELAEHAGLPWDRTPTQHALGLFSGAIGYHRRENKPFWWGHYDRLTHPLDEWADAADVLKVERAELVHDWMKTAPGQRVLRRQVKLVGHLSNGVLSGSKVKLLYENPAPEGLTKQQPTHRATTSVEIVQTGYEGTLDVVVVQENLRKGVEEYTDFPVATAPEPPPNTKHLEQAIVSVATEVLGGLPELPRTAVADLLTRSTPRTRSGAGLPVVHDNDYAHAITAALLDLDNSYVAVQGPPGTGKTYTAARVIEHLVNTHHWRIGVVGQSHHVVNNLLDTIVGAGVDASKVGKKAPTAHTVVDIAGYSHFVTEADEGCVIGGTAWDFSNPGRIPPGSLDLLVVDEAGQFSLANTIAVSVSAHKLLLLGDPAQLPQVSQGTHPEPVDESALGWLTTGHATLPADRGYFLATTWRMHPDLCAPVSTLSYEGKLESNKDVTQSRSLSGLEPGLHVVLLDHHGNSTDSIEEADEIVTRVRSLLGRPWVDPAHGSDPRPMQQSDFLVVAAYNAQVAVIVEQLAAAGLDEVSVGTVDKFQGRQAPVVLISMAASAIEDVPRGMGFLLSRNRLNVAISRGQWAAILVRSRALTHYLPSTPDGLVTLGTFMRLCENARQPNAIPSPR</sequence>
<evidence type="ECO:0000256" key="4">
    <source>
        <dbReference type="ARBA" id="ARBA00022801"/>
    </source>
</evidence>
<dbReference type="CDD" id="cd18808">
    <property type="entry name" value="SF1_C_Upf1"/>
    <property type="match status" value="1"/>
</dbReference>
<accession>A0A143QF10</accession>
<dbReference type="PANTHER" id="PTHR43788">
    <property type="entry name" value="DNA2/NAM7 HELICASE FAMILY MEMBER"/>
    <property type="match status" value="1"/>
</dbReference>
<dbReference type="KEGG" id="rhs:A3Q41_00164"/>
<keyword evidence="3" id="KW-0227">DNA damage</keyword>
<organism evidence="12 13">
    <name type="scientific">Rhodococcoides fascians</name>
    <name type="common">Rhodococcus fascians</name>
    <dbReference type="NCBI Taxonomy" id="1828"/>
    <lineage>
        <taxon>Bacteria</taxon>
        <taxon>Bacillati</taxon>
        <taxon>Actinomycetota</taxon>
        <taxon>Actinomycetes</taxon>
        <taxon>Mycobacteriales</taxon>
        <taxon>Nocardiaceae</taxon>
        <taxon>Rhodococcoides</taxon>
    </lineage>
</organism>
<dbReference type="OrthoDB" id="9757917at2"/>
<dbReference type="CDD" id="cd17934">
    <property type="entry name" value="DEXXQc_Upf1-like"/>
    <property type="match status" value="1"/>
</dbReference>
<dbReference type="PANTHER" id="PTHR43788:SF8">
    <property type="entry name" value="DNA-BINDING PROTEIN SMUBP-2"/>
    <property type="match status" value="1"/>
</dbReference>
<evidence type="ECO:0000256" key="8">
    <source>
        <dbReference type="ARBA" id="ARBA00023204"/>
    </source>
</evidence>
<dbReference type="InterPro" id="IPR047187">
    <property type="entry name" value="SF1_C_Upf1"/>
</dbReference>
<gene>
    <name evidence="12" type="primary">recD_2</name>
    <name evidence="12" type="ORF">A3Q41_00164</name>
</gene>
<keyword evidence="8" id="KW-0234">DNA repair</keyword>
<evidence type="ECO:0000259" key="11">
    <source>
        <dbReference type="Pfam" id="PF13482"/>
    </source>
</evidence>
<dbReference type="NCBIfam" id="TIGR03491">
    <property type="entry name" value="TM0106 family RecB-like putative nuclease"/>
    <property type="match status" value="1"/>
</dbReference>
<dbReference type="InterPro" id="IPR027417">
    <property type="entry name" value="P-loop_NTPase"/>
</dbReference>
<dbReference type="Pfam" id="PF13604">
    <property type="entry name" value="AAA_30"/>
    <property type="match status" value="1"/>
</dbReference>
<proteinExistence type="predicted"/>
<dbReference type="SUPFAM" id="SSF52540">
    <property type="entry name" value="P-loop containing nucleoside triphosphate hydrolases"/>
    <property type="match status" value="1"/>
</dbReference>
<keyword evidence="5" id="KW-0347">Helicase</keyword>
<evidence type="ECO:0000313" key="13">
    <source>
        <dbReference type="Proteomes" id="UP000076038"/>
    </source>
</evidence>
<name>A0A143QF10_RHOFA</name>
<evidence type="ECO:0000259" key="9">
    <source>
        <dbReference type="Pfam" id="PF12705"/>
    </source>
</evidence>
<feature type="domain" description="PD-(D/E)XK endonuclease-like" evidence="9">
    <location>
        <begin position="70"/>
        <end position="221"/>
    </location>
</feature>
<keyword evidence="6" id="KW-0269">Exonuclease</keyword>
<keyword evidence="2" id="KW-0547">Nucleotide-binding</keyword>
<dbReference type="EMBL" id="CP015220">
    <property type="protein sequence ID" value="AMY21489.1"/>
    <property type="molecule type" value="Genomic_DNA"/>
</dbReference>
<dbReference type="Proteomes" id="UP000076038">
    <property type="component" value="Chromosome"/>
</dbReference>
<dbReference type="Gene3D" id="3.40.50.300">
    <property type="entry name" value="P-loop containing nucleotide triphosphate hydrolases"/>
    <property type="match status" value="2"/>
</dbReference>
<evidence type="ECO:0000256" key="6">
    <source>
        <dbReference type="ARBA" id="ARBA00022839"/>
    </source>
</evidence>
<keyword evidence="1" id="KW-0540">Nuclease</keyword>
<dbReference type="InterPro" id="IPR038720">
    <property type="entry name" value="YprB_RNase_H-like_dom"/>
</dbReference>
<dbReference type="InterPro" id="IPR038726">
    <property type="entry name" value="PDDEXK_AddAB-type"/>
</dbReference>